<gene>
    <name evidence="1" type="ORF">Y88_3261</name>
</gene>
<dbReference type="HOGENOM" id="CLU_2207314_0_0_5"/>
<evidence type="ECO:0000313" key="2">
    <source>
        <dbReference type="Proteomes" id="UP000004728"/>
    </source>
</evidence>
<protein>
    <submittedName>
        <fullName evidence="1">Uncharacterized protein</fullName>
    </submittedName>
</protein>
<organism evidence="1 2">
    <name type="scientific">Novosphingobium nitrogenifigens DSM 19370</name>
    <dbReference type="NCBI Taxonomy" id="983920"/>
    <lineage>
        <taxon>Bacteria</taxon>
        <taxon>Pseudomonadati</taxon>
        <taxon>Pseudomonadota</taxon>
        <taxon>Alphaproteobacteria</taxon>
        <taxon>Sphingomonadales</taxon>
        <taxon>Sphingomonadaceae</taxon>
        <taxon>Novosphingobium</taxon>
    </lineage>
</organism>
<accession>F1ZBZ3</accession>
<dbReference type="EMBL" id="AEWJ01000051">
    <property type="protein sequence ID" value="EGD57931.1"/>
    <property type="molecule type" value="Genomic_DNA"/>
</dbReference>
<dbReference type="AlphaFoldDB" id="F1ZBZ3"/>
<reference evidence="1" key="1">
    <citation type="journal article" date="2012" name="J. Bacteriol.">
        <title>Draft Genome Sequence of Novosphingobium nitrogenifigens Y88T.</title>
        <authorList>
            <person name="Strabala T.J."/>
            <person name="Macdonald L."/>
            <person name="Liu V."/>
            <person name="Smit A.M."/>
        </authorList>
    </citation>
    <scope>NUCLEOTIDE SEQUENCE [LARGE SCALE GENOMIC DNA]</scope>
    <source>
        <strain evidence="1">DSM 19370</strain>
    </source>
</reference>
<name>F1ZBZ3_9SPHN</name>
<keyword evidence="2" id="KW-1185">Reference proteome</keyword>
<dbReference type="InParanoid" id="F1ZBZ3"/>
<dbReference type="Proteomes" id="UP000004728">
    <property type="component" value="Unassembled WGS sequence"/>
</dbReference>
<sequence>MPSGKTPATGHWRTRRLFRFAPIVAAITALPLGGCSDTRTWHGYFYENVLVNGAAELSVPYPDARSCLAGMRAYMTKAPPNSGFACARGCPEPMSGGIIADCREVVR</sequence>
<dbReference type="RefSeq" id="WP_008070628.1">
    <property type="nucleotide sequence ID" value="NZ_AQWK01000007.1"/>
</dbReference>
<proteinExistence type="predicted"/>
<comment type="caution">
    <text evidence="1">The sequence shown here is derived from an EMBL/GenBank/DDBJ whole genome shotgun (WGS) entry which is preliminary data.</text>
</comment>
<evidence type="ECO:0000313" key="1">
    <source>
        <dbReference type="EMBL" id="EGD57931.1"/>
    </source>
</evidence>
<dbReference type="STRING" id="983920.Y88_3261"/>